<dbReference type="Proteomes" id="UP001498771">
    <property type="component" value="Unassembled WGS sequence"/>
</dbReference>
<dbReference type="GeneID" id="90037852"/>
<keyword evidence="2" id="KW-0413">Isomerase</keyword>
<evidence type="ECO:0000313" key="3">
    <source>
        <dbReference type="EMBL" id="KAK7207842.1"/>
    </source>
</evidence>
<dbReference type="RefSeq" id="XP_064770875.1">
    <property type="nucleotide sequence ID" value="XM_064912340.1"/>
</dbReference>
<proteinExistence type="inferred from homology"/>
<comment type="caution">
    <text evidence="3">The sequence shown here is derived from an EMBL/GenBank/DDBJ whole genome shotgun (WGS) entry which is preliminary data.</text>
</comment>
<keyword evidence="4" id="KW-1185">Reference proteome</keyword>
<name>A0ABR1FDJ8_9ASCO</name>
<protein>
    <submittedName>
        <fullName evidence="3">PrpF protein</fullName>
    </submittedName>
</protein>
<accession>A0ABR1FDJ8</accession>
<organism evidence="3 4">
    <name type="scientific">Myxozyma melibiosi</name>
    <dbReference type="NCBI Taxonomy" id="54550"/>
    <lineage>
        <taxon>Eukaryota</taxon>
        <taxon>Fungi</taxon>
        <taxon>Dikarya</taxon>
        <taxon>Ascomycota</taxon>
        <taxon>Saccharomycotina</taxon>
        <taxon>Lipomycetes</taxon>
        <taxon>Lipomycetales</taxon>
        <taxon>Lipomycetaceae</taxon>
        <taxon>Myxozyma</taxon>
    </lineage>
</organism>
<comment type="similarity">
    <text evidence="1">Belongs to the PrpF family.</text>
</comment>
<dbReference type="InterPro" id="IPR007400">
    <property type="entry name" value="PrpF-like"/>
</dbReference>
<gene>
    <name evidence="3" type="ORF">BZA70DRAFT_27671</name>
</gene>
<dbReference type="EMBL" id="JBBJBU010000001">
    <property type="protein sequence ID" value="KAK7207842.1"/>
    <property type="molecule type" value="Genomic_DNA"/>
</dbReference>
<dbReference type="SUPFAM" id="SSF54506">
    <property type="entry name" value="Diaminopimelate epimerase-like"/>
    <property type="match status" value="2"/>
</dbReference>
<dbReference type="PANTHER" id="PTHR43709:SF2">
    <property type="entry name" value="DUF453 DOMAIN PROTEIN (AFU_ORTHOLOGUE AFUA_6G00360)"/>
    <property type="match status" value="1"/>
</dbReference>
<dbReference type="PANTHER" id="PTHR43709">
    <property type="entry name" value="ACONITATE ISOMERASE-RELATED"/>
    <property type="match status" value="1"/>
</dbReference>
<evidence type="ECO:0000313" key="4">
    <source>
        <dbReference type="Proteomes" id="UP001498771"/>
    </source>
</evidence>
<dbReference type="Pfam" id="PF04303">
    <property type="entry name" value="PrpF"/>
    <property type="match status" value="1"/>
</dbReference>
<dbReference type="Gene3D" id="3.10.310.10">
    <property type="entry name" value="Diaminopimelate Epimerase, Chain A, domain 1"/>
    <property type="match status" value="2"/>
</dbReference>
<sequence length="449" mass="48007">MSHQLTRVSSLLQTLEQQQALALQQLCCRRRAFQTSSRTASASAETKTKKYDRPQNRLPAAYYRGGTSRAIMFNQADLPESREAWAPIFTGTIGSPDSNGRQLDGMGGGISSLSKICVVGAPAGAAKEADVDYTFAQVEVRNTHVDYASNCGNMSAAIGPFAYDWGLVDRASVLNADKKTATVRIHNTNTRKIIHSTFPVIPGAEAVSDGEFAIDGVSGTAAKIQLDFINPGGSKTGKLLPSGNVVDVFDDLPGFDRPVSATLIDAANPVIFINADAVGLRDPAILPDQLELLPDVLARLETIRNYGALKMGFVKTLEEAQLTTSVPKICVVSRPVSHILFDRKTTLSATEIDVVVRAMSVGQPHRAIPITVALATAAAARLEGSVVHDALAKNREPADKDGITIGHSSGKIVVGAKFEGGEGDEPLKLAHATVYRTARRLFEGVVYWK</sequence>
<evidence type="ECO:0000256" key="1">
    <source>
        <dbReference type="ARBA" id="ARBA00007673"/>
    </source>
</evidence>
<evidence type="ECO:0000256" key="2">
    <source>
        <dbReference type="ARBA" id="ARBA00023235"/>
    </source>
</evidence>
<reference evidence="3 4" key="1">
    <citation type="submission" date="2024-03" db="EMBL/GenBank/DDBJ databases">
        <title>Genome-scale model development and genomic sequencing of the oleaginous clade Lipomyces.</title>
        <authorList>
            <consortium name="Lawrence Berkeley National Laboratory"/>
            <person name="Czajka J.J."/>
            <person name="Han Y."/>
            <person name="Kim J."/>
            <person name="Mondo S.J."/>
            <person name="Hofstad B.A."/>
            <person name="Robles A."/>
            <person name="Haridas S."/>
            <person name="Riley R."/>
            <person name="LaButti K."/>
            <person name="Pangilinan J."/>
            <person name="Andreopoulos W."/>
            <person name="Lipzen A."/>
            <person name="Yan J."/>
            <person name="Wang M."/>
            <person name="Ng V."/>
            <person name="Grigoriev I.V."/>
            <person name="Spatafora J.W."/>
            <person name="Magnuson J.K."/>
            <person name="Baker S.E."/>
            <person name="Pomraning K.R."/>
        </authorList>
    </citation>
    <scope>NUCLEOTIDE SEQUENCE [LARGE SCALE GENOMIC DNA]</scope>
    <source>
        <strain evidence="3 4">Phaff 52-87</strain>
    </source>
</reference>